<evidence type="ECO:0000256" key="5">
    <source>
        <dbReference type="ARBA" id="ARBA00022857"/>
    </source>
</evidence>
<keyword evidence="14" id="KW-1185">Reference proteome</keyword>
<gene>
    <name evidence="13" type="ORF">GEV33_013276</name>
</gene>
<feature type="transmembrane region" description="Helical" evidence="10">
    <location>
        <begin position="359"/>
        <end position="380"/>
    </location>
</feature>
<dbReference type="Pfam" id="PF03015">
    <property type="entry name" value="Sterile"/>
    <property type="match status" value="1"/>
</dbReference>
<dbReference type="Pfam" id="PF09808">
    <property type="entry name" value="SNAPC1"/>
    <property type="match status" value="1"/>
</dbReference>
<reference evidence="13" key="2">
    <citation type="submission" date="2021-08" db="EMBL/GenBank/DDBJ databases">
        <authorList>
            <person name="Eriksson T."/>
        </authorList>
    </citation>
    <scope>NUCLEOTIDE SEQUENCE</scope>
    <source>
        <strain evidence="13">Stoneville</strain>
        <tissue evidence="13">Whole head</tissue>
    </source>
</reference>
<proteinExistence type="inferred from homology"/>
<evidence type="ECO:0000256" key="3">
    <source>
        <dbReference type="ARBA" id="ARBA00022516"/>
    </source>
</evidence>
<comment type="catalytic activity">
    <reaction evidence="9 10">
        <text>a long-chain fatty acyl-CoA + 2 NADPH + 2 H(+) = a long-chain primary fatty alcohol + 2 NADP(+) + CoA</text>
        <dbReference type="Rhea" id="RHEA:52716"/>
        <dbReference type="ChEBI" id="CHEBI:15378"/>
        <dbReference type="ChEBI" id="CHEBI:57287"/>
        <dbReference type="ChEBI" id="CHEBI:57783"/>
        <dbReference type="ChEBI" id="CHEBI:58349"/>
        <dbReference type="ChEBI" id="CHEBI:77396"/>
        <dbReference type="ChEBI" id="CHEBI:83139"/>
        <dbReference type="EC" id="1.2.1.84"/>
    </reaction>
</comment>
<dbReference type="PANTHER" id="PTHR11011:SF61">
    <property type="entry name" value="FATTY ACYL-COA REDUCTASE"/>
    <property type="match status" value="1"/>
</dbReference>
<evidence type="ECO:0000256" key="8">
    <source>
        <dbReference type="ARBA" id="ARBA00023136"/>
    </source>
</evidence>
<evidence type="ECO:0000259" key="11">
    <source>
        <dbReference type="Pfam" id="PF03015"/>
    </source>
</evidence>
<keyword evidence="6 10" id="KW-1133">Transmembrane helix</keyword>
<evidence type="ECO:0000256" key="9">
    <source>
        <dbReference type="ARBA" id="ARBA00052530"/>
    </source>
</evidence>
<evidence type="ECO:0000256" key="4">
    <source>
        <dbReference type="ARBA" id="ARBA00022692"/>
    </source>
</evidence>
<dbReference type="InterPro" id="IPR019188">
    <property type="entry name" value="SNAPC1"/>
</dbReference>
<protein>
    <recommendedName>
        <fullName evidence="10">Fatty acyl-CoA reductase</fullName>
        <ecNumber evidence="10">1.2.1.84</ecNumber>
    </recommendedName>
</protein>
<organism evidence="13 14">
    <name type="scientific">Tenebrio molitor</name>
    <name type="common">Yellow mealworm beetle</name>
    <dbReference type="NCBI Taxonomy" id="7067"/>
    <lineage>
        <taxon>Eukaryota</taxon>
        <taxon>Metazoa</taxon>
        <taxon>Ecdysozoa</taxon>
        <taxon>Arthropoda</taxon>
        <taxon>Hexapoda</taxon>
        <taxon>Insecta</taxon>
        <taxon>Pterygota</taxon>
        <taxon>Neoptera</taxon>
        <taxon>Endopterygota</taxon>
        <taxon>Coleoptera</taxon>
        <taxon>Polyphaga</taxon>
        <taxon>Cucujiformia</taxon>
        <taxon>Tenebrionidae</taxon>
        <taxon>Tenebrio</taxon>
    </lineage>
</organism>
<feature type="transmembrane region" description="Helical" evidence="10">
    <location>
        <begin position="471"/>
        <end position="492"/>
    </location>
</feature>
<dbReference type="GO" id="GO:0035336">
    <property type="term" value="P:long-chain fatty-acyl-CoA metabolic process"/>
    <property type="evidence" value="ECO:0007669"/>
    <property type="project" value="TreeGrafter"/>
</dbReference>
<dbReference type="InterPro" id="IPR026055">
    <property type="entry name" value="FAR"/>
</dbReference>
<reference evidence="13" key="1">
    <citation type="journal article" date="2020" name="J Insects Food Feed">
        <title>The yellow mealworm (Tenebrio molitor) genome: a resource for the emerging insects as food and feed industry.</title>
        <authorList>
            <person name="Eriksson T."/>
            <person name="Andere A."/>
            <person name="Kelstrup H."/>
            <person name="Emery V."/>
            <person name="Picard C."/>
        </authorList>
    </citation>
    <scope>NUCLEOTIDE SEQUENCE</scope>
    <source>
        <strain evidence="13">Stoneville</strain>
        <tissue evidence="13">Whole head</tissue>
    </source>
</reference>
<keyword evidence="3 10" id="KW-0444">Lipid biosynthesis</keyword>
<keyword evidence="4 10" id="KW-0812">Transmembrane</keyword>
<dbReference type="EC" id="1.2.1.84" evidence="10"/>
<keyword evidence="7 10" id="KW-0443">Lipid metabolism</keyword>
<feature type="domain" description="Thioester reductase (TE)" evidence="12">
    <location>
        <begin position="23"/>
        <end position="292"/>
    </location>
</feature>
<dbReference type="PANTHER" id="PTHR11011">
    <property type="entry name" value="MALE STERILITY PROTEIN 2-RELATED"/>
    <property type="match status" value="1"/>
</dbReference>
<keyword evidence="10" id="KW-0560">Oxidoreductase</keyword>
<comment type="function">
    <text evidence="10">Catalyzes the reduction of fatty acyl-CoA to fatty alcohols.</text>
</comment>
<dbReference type="Gene3D" id="3.40.50.720">
    <property type="entry name" value="NAD(P)-binding Rossmann-like Domain"/>
    <property type="match status" value="1"/>
</dbReference>
<dbReference type="GO" id="GO:0005777">
    <property type="term" value="C:peroxisome"/>
    <property type="evidence" value="ECO:0007669"/>
    <property type="project" value="TreeGrafter"/>
</dbReference>
<name>A0A8J6L2T4_TENMO</name>
<evidence type="ECO:0000256" key="2">
    <source>
        <dbReference type="ARBA" id="ARBA00005928"/>
    </source>
</evidence>
<dbReference type="InterPro" id="IPR036291">
    <property type="entry name" value="NAD(P)-bd_dom_sf"/>
</dbReference>
<dbReference type="CDD" id="cd09071">
    <property type="entry name" value="FAR_C"/>
    <property type="match status" value="1"/>
</dbReference>
<dbReference type="FunFam" id="3.40.50.720:FF:000143">
    <property type="entry name" value="Fatty acyl-CoA reductase"/>
    <property type="match status" value="1"/>
</dbReference>
<accession>A0A8J6L2T4</accession>
<dbReference type="EMBL" id="JABDTM020028089">
    <property type="protein sequence ID" value="KAH0809514.1"/>
    <property type="molecule type" value="Genomic_DNA"/>
</dbReference>
<dbReference type="GO" id="GO:0102965">
    <property type="term" value="F:alcohol-forming long-chain fatty acyl-CoA reductase activity"/>
    <property type="evidence" value="ECO:0007669"/>
    <property type="project" value="UniProtKB-EC"/>
</dbReference>
<keyword evidence="8 10" id="KW-0472">Membrane</keyword>
<feature type="domain" description="Fatty acyl-CoA reductase C-terminal" evidence="11">
    <location>
        <begin position="365"/>
        <end position="457"/>
    </location>
</feature>
<evidence type="ECO:0000256" key="1">
    <source>
        <dbReference type="ARBA" id="ARBA00004141"/>
    </source>
</evidence>
<dbReference type="AlphaFoldDB" id="A0A8J6L2T4"/>
<evidence type="ECO:0000259" key="12">
    <source>
        <dbReference type="Pfam" id="PF07993"/>
    </source>
</evidence>
<dbReference type="Pfam" id="PF07993">
    <property type="entry name" value="NAD_binding_4"/>
    <property type="match status" value="1"/>
</dbReference>
<dbReference type="InterPro" id="IPR033640">
    <property type="entry name" value="FAR_C"/>
</dbReference>
<comment type="similarity">
    <text evidence="2 10">Belongs to the fatty acyl-CoA reductase family.</text>
</comment>
<evidence type="ECO:0000313" key="14">
    <source>
        <dbReference type="Proteomes" id="UP000719412"/>
    </source>
</evidence>
<evidence type="ECO:0000256" key="6">
    <source>
        <dbReference type="ARBA" id="ARBA00022989"/>
    </source>
</evidence>
<dbReference type="InterPro" id="IPR013120">
    <property type="entry name" value="FAR_NAD-bd"/>
</dbReference>
<dbReference type="GO" id="GO:0080019">
    <property type="term" value="F:alcohol-forming very long-chain fatty acyl-CoA reductase activity"/>
    <property type="evidence" value="ECO:0007669"/>
    <property type="project" value="InterPro"/>
</dbReference>
<sequence>MVENFDEYPDRIAQTFANKTVLLTGGTGFVGKVLLEKLLRSCPAVGKVYVLVRSKKEKEPHLRLKEVFKDPIFDSLKKQQDLEVFSKVEAVSGDVSAPNLSLSHYDCGRICAEVEIIYHCAALVRFDIPLRDAVFTNVRGTKLMLELAKKCKKLLIFNHVSTAYCHLDQKVLHERTYPPPTDPDGIIKICECMDNDIVESIKNKLLDQFPNCYPFTKALSEGLVSREMEALPVVIFRPSVVVPIWREPMPGYTDNINGPTGLLIGAAKGVVRSMYCKGDGYLDYIPADIVANGLLFTTYDYLNHKGERRVYNAVSSKEYQITFNEVIEMGKTVVATDLPFNMILWYPGGSLTQSRLKHFVSVVLFQLFPALFVDWLLIFLRQKPFLMKVQKRILSAYKLCEYYVNRNWDFNNDNTLKAIQKLNPRERRTYKLDGTGGNFREYFTNCVHSARLYLVKEGDDQIPAAKRQMKVMWFVDWFFKILIVTALAYFVWNKVSIAFQADCEDLLQKFKQLQNCSFATFVEVWKQTCFISVFEGQQYILMLQTFLENCFFIAKKFLFSTDPYIQTGGVYILYALYYKQPIKEWVKIRLTRAEADKMVEIVEVHKSYNSLDLVFIYHKMRKDGAFQYCALVQPVGLEARFLRRYDLSNEELQRTSSTNDPLRKFKELMEEDPDLVQLEETDEEYQKLVNKYKVKNEKLFVFPTQIGQELKRAYSNVFNIDLEDDEERARLKEVKSRAMSNMNATYRGEKAVLTAASLEAPSTSK</sequence>
<evidence type="ECO:0000313" key="13">
    <source>
        <dbReference type="EMBL" id="KAH0809514.1"/>
    </source>
</evidence>
<comment type="caution">
    <text evidence="13">The sequence shown here is derived from an EMBL/GenBank/DDBJ whole genome shotgun (WGS) entry which is preliminary data.</text>
</comment>
<dbReference type="CDD" id="cd05236">
    <property type="entry name" value="FAR-N_SDR_e"/>
    <property type="match status" value="1"/>
</dbReference>
<comment type="subcellular location">
    <subcellularLocation>
        <location evidence="1">Membrane</location>
        <topology evidence="1">Multi-pass membrane protein</topology>
    </subcellularLocation>
</comment>
<dbReference type="Proteomes" id="UP000719412">
    <property type="component" value="Unassembled WGS sequence"/>
</dbReference>
<dbReference type="SUPFAM" id="SSF51735">
    <property type="entry name" value="NAD(P)-binding Rossmann-fold domains"/>
    <property type="match status" value="1"/>
</dbReference>
<evidence type="ECO:0000256" key="10">
    <source>
        <dbReference type="RuleBase" id="RU363097"/>
    </source>
</evidence>
<evidence type="ECO:0000256" key="7">
    <source>
        <dbReference type="ARBA" id="ARBA00023098"/>
    </source>
</evidence>
<keyword evidence="5 10" id="KW-0521">NADP</keyword>
<dbReference type="GO" id="GO:0016020">
    <property type="term" value="C:membrane"/>
    <property type="evidence" value="ECO:0007669"/>
    <property type="project" value="UniProtKB-SubCell"/>
</dbReference>